<dbReference type="PANTHER" id="PTHR43479:SF20">
    <property type="entry name" value="HTH TETR-TYPE DOMAIN-CONTAINING PROTEIN"/>
    <property type="match status" value="1"/>
</dbReference>
<dbReference type="Pfam" id="PF00440">
    <property type="entry name" value="TetR_N"/>
    <property type="match status" value="1"/>
</dbReference>
<dbReference type="InterPro" id="IPR036271">
    <property type="entry name" value="Tet_transcr_reg_TetR-rel_C_sf"/>
</dbReference>
<dbReference type="AlphaFoldDB" id="A0A3E2B4R6"/>
<dbReference type="PROSITE" id="PS50977">
    <property type="entry name" value="HTH_TETR_2"/>
    <property type="match status" value="1"/>
</dbReference>
<protein>
    <submittedName>
        <fullName evidence="4">TetR/AcrR family transcriptional regulator</fullName>
    </submittedName>
</protein>
<organism evidence="4 5">
    <name type="scientific">Evtepia gabavorous</name>
    <dbReference type="NCBI Taxonomy" id="2211183"/>
    <lineage>
        <taxon>Bacteria</taxon>
        <taxon>Bacillati</taxon>
        <taxon>Bacillota</taxon>
        <taxon>Clostridia</taxon>
        <taxon>Eubacteriales</taxon>
        <taxon>Evtepia</taxon>
    </lineage>
</organism>
<proteinExistence type="predicted"/>
<dbReference type="GeneID" id="97995060"/>
<dbReference type="PANTHER" id="PTHR43479">
    <property type="entry name" value="ACREF/ENVCD OPERON REPRESSOR-RELATED"/>
    <property type="match status" value="1"/>
</dbReference>
<keyword evidence="1 2" id="KW-0238">DNA-binding</keyword>
<evidence type="ECO:0000256" key="2">
    <source>
        <dbReference type="PROSITE-ProRule" id="PRU00335"/>
    </source>
</evidence>
<dbReference type="OrthoDB" id="9179041at2"/>
<dbReference type="Proteomes" id="UP000260649">
    <property type="component" value="Unassembled WGS sequence"/>
</dbReference>
<dbReference type="InterPro" id="IPR001647">
    <property type="entry name" value="HTH_TetR"/>
</dbReference>
<feature type="domain" description="HTH tetR-type" evidence="3">
    <location>
        <begin position="11"/>
        <end position="71"/>
    </location>
</feature>
<dbReference type="SUPFAM" id="SSF46689">
    <property type="entry name" value="Homeodomain-like"/>
    <property type="match status" value="1"/>
</dbReference>
<evidence type="ECO:0000313" key="5">
    <source>
        <dbReference type="Proteomes" id="UP000260649"/>
    </source>
</evidence>
<dbReference type="InterPro" id="IPR009057">
    <property type="entry name" value="Homeodomain-like_sf"/>
</dbReference>
<evidence type="ECO:0000313" key="4">
    <source>
        <dbReference type="EMBL" id="RFT07022.1"/>
    </source>
</evidence>
<dbReference type="RefSeq" id="WP_117141962.1">
    <property type="nucleotide sequence ID" value="NZ_CAKXKJ010000004.1"/>
</dbReference>
<dbReference type="Gene3D" id="1.10.357.10">
    <property type="entry name" value="Tetracycline Repressor, domain 2"/>
    <property type="match status" value="1"/>
</dbReference>
<name>A0A3E2B4R6_9FIRM</name>
<keyword evidence="5" id="KW-1185">Reference proteome</keyword>
<dbReference type="EMBL" id="QQRQ01000005">
    <property type="protein sequence ID" value="RFT07022.1"/>
    <property type="molecule type" value="Genomic_DNA"/>
</dbReference>
<dbReference type="GO" id="GO:0003677">
    <property type="term" value="F:DNA binding"/>
    <property type="evidence" value="ECO:0007669"/>
    <property type="project" value="UniProtKB-UniRule"/>
</dbReference>
<feature type="DNA-binding region" description="H-T-H motif" evidence="2">
    <location>
        <begin position="34"/>
        <end position="53"/>
    </location>
</feature>
<accession>A0A3E2B4R6</accession>
<dbReference type="SUPFAM" id="SSF48498">
    <property type="entry name" value="Tetracyclin repressor-like, C-terminal domain"/>
    <property type="match status" value="1"/>
</dbReference>
<evidence type="ECO:0000259" key="3">
    <source>
        <dbReference type="PROSITE" id="PS50977"/>
    </source>
</evidence>
<dbReference type="InterPro" id="IPR050624">
    <property type="entry name" value="HTH-type_Tx_Regulator"/>
</dbReference>
<dbReference type="PRINTS" id="PR00455">
    <property type="entry name" value="HTHTETR"/>
</dbReference>
<comment type="caution">
    <text evidence="4">The sequence shown here is derived from an EMBL/GenBank/DDBJ whole genome shotgun (WGS) entry which is preliminary data.</text>
</comment>
<reference evidence="4 5" key="1">
    <citation type="submission" date="2018-07" db="EMBL/GenBank/DDBJ databases">
        <title>GABA Modulating Bacteria of the Human Gut Microbiota.</title>
        <authorList>
            <person name="Strandwitz P."/>
            <person name="Kim K.H."/>
            <person name="Terekhova D."/>
            <person name="Liu J.K."/>
            <person name="Sharma A."/>
            <person name="Levering J."/>
            <person name="Mcdonald D."/>
            <person name="Dietrich D."/>
            <person name="Ramadhar T.R."/>
            <person name="Lekbua A."/>
            <person name="Mroue N."/>
            <person name="Liston C."/>
            <person name="Stewart E.J."/>
            <person name="Dubin M.J."/>
            <person name="Zengler K."/>
            <person name="Knight R."/>
            <person name="Gilbert J.A."/>
            <person name="Clardy J."/>
            <person name="Lewis K."/>
        </authorList>
    </citation>
    <scope>NUCLEOTIDE SEQUENCE [LARGE SCALE GENOMIC DNA]</scope>
    <source>
        <strain evidence="4 5">KLE1738</strain>
    </source>
</reference>
<evidence type="ECO:0000256" key="1">
    <source>
        <dbReference type="ARBA" id="ARBA00023125"/>
    </source>
</evidence>
<gene>
    <name evidence="4" type="ORF">DV520_04835</name>
</gene>
<sequence>MEQQRQTYHHKDLRNALIETGIQIVNTEGVNAFSLRKVAAACGVSHAAPYSHFQNKEELLEAMQLFITDRFSKQLESTVQKNNNVAEILKDMGIAYVSFFVDNPAYFQFLYSQSNIKIDLSLSIPDDQNYKPYIIYKNVVSELLEQTHYSEGKQNDIIITIWAFIHGITSLATMNNVNYDNDWREKVIDFMDVFQLSFLDNTGEKI</sequence>